<evidence type="ECO:0000256" key="2">
    <source>
        <dbReference type="SAM" id="Phobius"/>
    </source>
</evidence>
<feature type="transmembrane region" description="Helical" evidence="2">
    <location>
        <begin position="6"/>
        <end position="24"/>
    </location>
</feature>
<keyword evidence="2" id="KW-1133">Transmembrane helix</keyword>
<organism evidence="3 4">
    <name type="scientific">Streptomyces mobaraensis (strain ATCC 29032 / DSM 40847 / JCM 4168 / NBRC 13819 / NCIMB 11159 / IPCR 16-22)</name>
    <dbReference type="NCBI Taxonomy" id="1223523"/>
    <lineage>
        <taxon>Bacteria</taxon>
        <taxon>Bacillati</taxon>
        <taxon>Actinomycetota</taxon>
        <taxon>Actinomycetes</taxon>
        <taxon>Kitasatosporales</taxon>
        <taxon>Streptomycetaceae</taxon>
        <taxon>Streptomyces</taxon>
    </lineage>
</organism>
<dbReference type="PATRIC" id="fig|1223523.3.peg.3857"/>
<evidence type="ECO:0000313" key="4">
    <source>
        <dbReference type="Proteomes" id="UP000011740"/>
    </source>
</evidence>
<accession>M3AZ84</accession>
<keyword evidence="2" id="KW-0812">Transmembrane</keyword>
<protein>
    <submittedName>
        <fullName evidence="3">Uncharacterized protein</fullName>
    </submittedName>
</protein>
<feature type="compositionally biased region" description="Basic residues" evidence="1">
    <location>
        <begin position="77"/>
        <end position="89"/>
    </location>
</feature>
<evidence type="ECO:0000256" key="1">
    <source>
        <dbReference type="SAM" id="MobiDB-lite"/>
    </source>
</evidence>
<dbReference type="AlphaFoldDB" id="M3AZ84"/>
<proteinExistence type="predicted"/>
<feature type="region of interest" description="Disordered" evidence="1">
    <location>
        <begin position="46"/>
        <end position="89"/>
    </location>
</feature>
<sequence>MRTVETAVTLAVMLIVIAVGAFLIHRLNAQHDERIAGFRYSGVLPWRDSRSRNRPRSAIGPAGPLRARNRHEQPHGDRRRLRLFSGRRK</sequence>
<keyword evidence="2" id="KW-0472">Membrane</keyword>
<dbReference type="eggNOG" id="ENOG5032EDW">
    <property type="taxonomic scope" value="Bacteria"/>
</dbReference>
<evidence type="ECO:0000313" key="3">
    <source>
        <dbReference type="EMBL" id="EME98967.1"/>
    </source>
</evidence>
<comment type="caution">
    <text evidence="3">The sequence shown here is derived from an EMBL/GenBank/DDBJ whole genome shotgun (WGS) entry which is preliminary data.</text>
</comment>
<dbReference type="EMBL" id="AORZ01000061">
    <property type="protein sequence ID" value="EME98967.1"/>
    <property type="molecule type" value="Genomic_DNA"/>
</dbReference>
<gene>
    <name evidence="3" type="ORF">H340_18891</name>
</gene>
<name>M3AZ84_STRM1</name>
<dbReference type="STRING" id="1223523.H340_18891"/>
<reference evidence="3 4" key="1">
    <citation type="journal article" date="2013" name="Genome Announc.">
        <title>Whole-Genome Shotgun Assembly and Analysis of the Genome of Streptomyces mobaraensis DSM 40847, a Strain for Industrial Production of Microbial Transglutaminase.</title>
        <authorList>
            <person name="Yang H."/>
            <person name="He T."/>
            <person name="Wu W."/>
            <person name="Zhu W."/>
            <person name="Lu B."/>
            <person name="Sun W."/>
        </authorList>
    </citation>
    <scope>NUCLEOTIDE SEQUENCE [LARGE SCALE GENOMIC DNA]</scope>
    <source>
        <strain evidence="3 4">DSM 40847</strain>
    </source>
</reference>
<dbReference type="Proteomes" id="UP000011740">
    <property type="component" value="Unassembled WGS sequence"/>
</dbReference>